<feature type="transmembrane region" description="Helical" evidence="2">
    <location>
        <begin position="468"/>
        <end position="491"/>
    </location>
</feature>
<dbReference type="InterPro" id="IPR005149">
    <property type="entry name" value="Tscrpt_reg_PadR_N"/>
</dbReference>
<dbReference type="PANTHER" id="PTHR33169:SF25">
    <property type="entry name" value="DNA-BINDING PROTEIN YIZB-RELATED"/>
    <property type="match status" value="1"/>
</dbReference>
<feature type="transmembrane region" description="Helical" evidence="2">
    <location>
        <begin position="540"/>
        <end position="561"/>
    </location>
</feature>
<protein>
    <submittedName>
        <fullName evidence="4">Helix-turn-helix transcriptional regulator</fullName>
    </submittedName>
</protein>
<evidence type="ECO:0000313" key="5">
    <source>
        <dbReference type="Proteomes" id="UP000824135"/>
    </source>
</evidence>
<dbReference type="EMBL" id="DXCO01000035">
    <property type="protein sequence ID" value="HIY78405.1"/>
    <property type="molecule type" value="Genomic_DNA"/>
</dbReference>
<evidence type="ECO:0000256" key="1">
    <source>
        <dbReference type="SAM" id="MobiDB-lite"/>
    </source>
</evidence>
<name>A0A9D2CGC8_9FIRM</name>
<organism evidence="4 5">
    <name type="scientific">Candidatus Borkfalkia excrementavium</name>
    <dbReference type="NCBI Taxonomy" id="2838505"/>
    <lineage>
        <taxon>Bacteria</taxon>
        <taxon>Bacillati</taxon>
        <taxon>Bacillota</taxon>
        <taxon>Clostridia</taxon>
        <taxon>Christensenellales</taxon>
        <taxon>Christensenellaceae</taxon>
        <taxon>Candidatus Borkfalkia</taxon>
    </lineage>
</organism>
<evidence type="ECO:0000259" key="3">
    <source>
        <dbReference type="Pfam" id="PF03551"/>
    </source>
</evidence>
<feature type="region of interest" description="Disordered" evidence="1">
    <location>
        <begin position="376"/>
        <end position="418"/>
    </location>
</feature>
<gene>
    <name evidence="4" type="ORF">H9728_05110</name>
</gene>
<dbReference type="InterPro" id="IPR036390">
    <property type="entry name" value="WH_DNA-bd_sf"/>
</dbReference>
<keyword evidence="2" id="KW-0472">Membrane</keyword>
<dbReference type="SUPFAM" id="SSF46785">
    <property type="entry name" value="Winged helix' DNA-binding domain"/>
    <property type="match status" value="1"/>
</dbReference>
<reference evidence="4" key="1">
    <citation type="journal article" date="2021" name="PeerJ">
        <title>Extensive microbial diversity within the chicken gut microbiome revealed by metagenomics and culture.</title>
        <authorList>
            <person name="Gilroy R."/>
            <person name="Ravi A."/>
            <person name="Getino M."/>
            <person name="Pursley I."/>
            <person name="Horton D.L."/>
            <person name="Alikhan N.F."/>
            <person name="Baker D."/>
            <person name="Gharbi K."/>
            <person name="Hall N."/>
            <person name="Watson M."/>
            <person name="Adriaenssens E.M."/>
            <person name="Foster-Nyarko E."/>
            <person name="Jarju S."/>
            <person name="Secka A."/>
            <person name="Antonio M."/>
            <person name="Oren A."/>
            <person name="Chaudhuri R.R."/>
            <person name="La Ragione R."/>
            <person name="Hildebrand F."/>
            <person name="Pallen M.J."/>
        </authorList>
    </citation>
    <scope>NUCLEOTIDE SEQUENCE</scope>
    <source>
        <strain evidence="4">CHK199-9574</strain>
    </source>
</reference>
<feature type="transmembrane region" description="Helical" evidence="2">
    <location>
        <begin position="573"/>
        <end position="593"/>
    </location>
</feature>
<feature type="compositionally biased region" description="Acidic residues" evidence="1">
    <location>
        <begin position="159"/>
        <end position="177"/>
    </location>
</feature>
<evidence type="ECO:0000313" key="4">
    <source>
        <dbReference type="EMBL" id="HIY78405.1"/>
    </source>
</evidence>
<feature type="region of interest" description="Disordered" evidence="1">
    <location>
        <begin position="224"/>
        <end position="264"/>
    </location>
</feature>
<feature type="region of interest" description="Disordered" evidence="1">
    <location>
        <begin position="159"/>
        <end position="179"/>
    </location>
</feature>
<dbReference type="AlphaFoldDB" id="A0A9D2CGC8"/>
<accession>A0A9D2CGC8</accession>
<reference evidence="4" key="2">
    <citation type="submission" date="2021-04" db="EMBL/GenBank/DDBJ databases">
        <authorList>
            <person name="Gilroy R."/>
        </authorList>
    </citation>
    <scope>NUCLEOTIDE SEQUENCE</scope>
    <source>
        <strain evidence="4">CHK199-9574</strain>
    </source>
</reference>
<feature type="domain" description="Transcription regulator PadR N-terminal" evidence="3">
    <location>
        <begin position="29"/>
        <end position="101"/>
    </location>
</feature>
<feature type="transmembrane region" description="Helical" evidence="2">
    <location>
        <begin position="498"/>
        <end position="520"/>
    </location>
</feature>
<comment type="caution">
    <text evidence="4">The sequence shown here is derived from an EMBL/GenBank/DDBJ whole genome shotgun (WGS) entry which is preliminary data.</text>
</comment>
<dbReference type="InterPro" id="IPR036388">
    <property type="entry name" value="WH-like_DNA-bd_sf"/>
</dbReference>
<sequence>MDLTNDNNKENENNSISSDLIRGHINTIILRTLYDGDKYGYEIINEIEEKSKGQYSLKQPTLYSALKRLEGQDYVTSYWGGVSNGGRRKYFQITDKGKKIVEQNLAEWEYSRTVIDSLISQKDYDFSNPPPSAVDFNILKKSTTRVPLSKGEVGKDDEVELGFDFSENSDTDNENEDFEKNHSFEDKAEEHGASDKIDDDFSKHETAAQETAFREERLMREEIASETAEQPAQSAVDDSEETRQEETYSVQTEENDPPLSEEEKQRIHENYKKLVGDDEDASNYYYAQVANRNKQERIIETNNFIAEETVSADVDYPPEPDYAADESLPPQASEYDEDYMEKRAISSELLYSNRSPAERNYKSLLSKLYDNADKQHPEETFAPEPEPGQEEPAYDAPPQTFEEPREETPPVPPVQQEPVHAGTAASNIEFYDIEEKAETDGIRVTTSNGTRTRKAQSSAGNTFDKGKALFMTAIYVFIIALAECIINWCLVKVLDSSALYIIIPFLLTFIMFGIFLFLYLRGYGKNSRKSQTNSYISSSLILYANLVLVICLIAYILIYATRVDVSFAVIAKYAILPCIFAFNIPLFALFYHYHCNKM</sequence>
<evidence type="ECO:0000256" key="2">
    <source>
        <dbReference type="SAM" id="Phobius"/>
    </source>
</evidence>
<dbReference type="CDD" id="cd00090">
    <property type="entry name" value="HTH_ARSR"/>
    <property type="match status" value="1"/>
</dbReference>
<proteinExistence type="predicted"/>
<dbReference type="Gene3D" id="1.10.10.10">
    <property type="entry name" value="Winged helix-like DNA-binding domain superfamily/Winged helix DNA-binding domain"/>
    <property type="match status" value="1"/>
</dbReference>
<keyword evidence="2" id="KW-1133">Transmembrane helix</keyword>
<dbReference type="PANTHER" id="PTHR33169">
    <property type="entry name" value="PADR-FAMILY TRANSCRIPTIONAL REGULATOR"/>
    <property type="match status" value="1"/>
</dbReference>
<dbReference type="InterPro" id="IPR011991">
    <property type="entry name" value="ArsR-like_HTH"/>
</dbReference>
<dbReference type="InterPro" id="IPR052509">
    <property type="entry name" value="Metal_resp_DNA-bind_regulator"/>
</dbReference>
<dbReference type="Proteomes" id="UP000824135">
    <property type="component" value="Unassembled WGS sequence"/>
</dbReference>
<keyword evidence="2" id="KW-0812">Transmembrane</keyword>
<dbReference type="Pfam" id="PF03551">
    <property type="entry name" value="PadR"/>
    <property type="match status" value="1"/>
</dbReference>